<evidence type="ECO:0000313" key="2">
    <source>
        <dbReference type="EMBL" id="CAD8112896.1"/>
    </source>
</evidence>
<feature type="transmembrane region" description="Helical" evidence="1">
    <location>
        <begin position="55"/>
        <end position="77"/>
    </location>
</feature>
<dbReference type="AlphaFoldDB" id="A0A8S1QB56"/>
<keyword evidence="3" id="KW-1185">Reference proteome</keyword>
<organism evidence="2 3">
    <name type="scientific">Paramecium primaurelia</name>
    <dbReference type="NCBI Taxonomy" id="5886"/>
    <lineage>
        <taxon>Eukaryota</taxon>
        <taxon>Sar</taxon>
        <taxon>Alveolata</taxon>
        <taxon>Ciliophora</taxon>
        <taxon>Intramacronucleata</taxon>
        <taxon>Oligohymenophorea</taxon>
        <taxon>Peniculida</taxon>
        <taxon>Parameciidae</taxon>
        <taxon>Paramecium</taxon>
    </lineage>
</organism>
<keyword evidence="1" id="KW-1133">Transmembrane helix</keyword>
<dbReference type="Proteomes" id="UP000688137">
    <property type="component" value="Unassembled WGS sequence"/>
</dbReference>
<name>A0A8S1QB56_PARPR</name>
<evidence type="ECO:0000313" key="3">
    <source>
        <dbReference type="Proteomes" id="UP000688137"/>
    </source>
</evidence>
<keyword evidence="1" id="KW-0472">Membrane</keyword>
<evidence type="ECO:0000256" key="1">
    <source>
        <dbReference type="SAM" id="Phobius"/>
    </source>
</evidence>
<sequence>MGTVIAIVDYAIVELRIIVYDVNKWIKIECKSQLYYQSGVTKKFYRIQLLIRLKLMFCQVLVFISIQLILFVASSFLKASIKKFKTKQEVFKQLIKINKPQNNNNSFIFITKLAGKTNRANLYYWNKFSLSSSSLDTEPSYQNILEIPVNFRQDIKICYHNQQFIVSQRINKEIDIVQGISGFIEHIQYQCIQRQYERIEGIEKVMQLGTNVSMHKRIQVRQNLADFIGQ</sequence>
<comment type="caution">
    <text evidence="2">The sequence shown here is derived from an EMBL/GenBank/DDBJ whole genome shotgun (WGS) entry which is preliminary data.</text>
</comment>
<accession>A0A8S1QB56</accession>
<keyword evidence="1" id="KW-0812">Transmembrane</keyword>
<evidence type="ECO:0008006" key="4">
    <source>
        <dbReference type="Google" id="ProtNLM"/>
    </source>
</evidence>
<reference evidence="2" key="1">
    <citation type="submission" date="2021-01" db="EMBL/GenBank/DDBJ databases">
        <authorList>
            <consortium name="Genoscope - CEA"/>
            <person name="William W."/>
        </authorList>
    </citation>
    <scope>NUCLEOTIDE SEQUENCE</scope>
</reference>
<proteinExistence type="predicted"/>
<gene>
    <name evidence="2" type="ORF">PPRIM_AZ9-3.1.T1530056</name>
</gene>
<protein>
    <recommendedName>
        <fullName evidence="4">Transmembrane protein</fullName>
    </recommendedName>
</protein>
<dbReference type="EMBL" id="CAJJDM010000158">
    <property type="protein sequence ID" value="CAD8112896.1"/>
    <property type="molecule type" value="Genomic_DNA"/>
</dbReference>